<dbReference type="AlphaFoldDB" id="A0A8J2STW8"/>
<evidence type="ECO:0000256" key="3">
    <source>
        <dbReference type="ARBA" id="ARBA00022989"/>
    </source>
</evidence>
<comment type="caution">
    <text evidence="7">The sequence shown here is derived from an EMBL/GenBank/DDBJ whole genome shotgun (WGS) entry which is preliminary data.</text>
</comment>
<keyword evidence="3 6" id="KW-1133">Transmembrane helix</keyword>
<keyword evidence="8" id="KW-1185">Reference proteome</keyword>
<evidence type="ECO:0000256" key="2">
    <source>
        <dbReference type="ARBA" id="ARBA00022692"/>
    </source>
</evidence>
<evidence type="ECO:0000256" key="6">
    <source>
        <dbReference type="SAM" id="Phobius"/>
    </source>
</evidence>
<evidence type="ECO:0000256" key="5">
    <source>
        <dbReference type="SAM" id="Coils"/>
    </source>
</evidence>
<feature type="transmembrane region" description="Helical" evidence="6">
    <location>
        <begin position="98"/>
        <end position="122"/>
    </location>
</feature>
<accession>A0A8J2STW8</accession>
<evidence type="ECO:0000256" key="4">
    <source>
        <dbReference type="ARBA" id="ARBA00023136"/>
    </source>
</evidence>
<name>A0A8J2STW8_9STRA</name>
<evidence type="ECO:0000313" key="7">
    <source>
        <dbReference type="EMBL" id="CAH0374656.1"/>
    </source>
</evidence>
<dbReference type="OrthoDB" id="423534at2759"/>
<protein>
    <submittedName>
        <fullName evidence="7">Uncharacterized protein</fullName>
    </submittedName>
</protein>
<gene>
    <name evidence="7" type="ORF">PECAL_4P19540</name>
</gene>
<comment type="subcellular location">
    <subcellularLocation>
        <location evidence="1">Membrane</location>
        <topology evidence="1">Multi-pass membrane protein</topology>
    </subcellularLocation>
</comment>
<reference evidence="7" key="1">
    <citation type="submission" date="2021-11" db="EMBL/GenBank/DDBJ databases">
        <authorList>
            <consortium name="Genoscope - CEA"/>
            <person name="William W."/>
        </authorList>
    </citation>
    <scope>NUCLEOTIDE SEQUENCE</scope>
</reference>
<keyword evidence="5" id="KW-0175">Coiled coil</keyword>
<feature type="transmembrane region" description="Helical" evidence="6">
    <location>
        <begin position="37"/>
        <end position="56"/>
    </location>
</feature>
<dbReference type="InterPro" id="IPR013714">
    <property type="entry name" value="Golgi_TVP15"/>
</dbReference>
<dbReference type="Pfam" id="PF08507">
    <property type="entry name" value="COPI_assoc"/>
    <property type="match status" value="1"/>
</dbReference>
<keyword evidence="2 6" id="KW-0812">Transmembrane</keyword>
<feature type="transmembrane region" description="Helical" evidence="6">
    <location>
        <begin position="68"/>
        <end position="86"/>
    </location>
</feature>
<dbReference type="GO" id="GO:0016020">
    <property type="term" value="C:membrane"/>
    <property type="evidence" value="ECO:0007669"/>
    <property type="project" value="UniProtKB-SubCell"/>
</dbReference>
<organism evidence="7 8">
    <name type="scientific">Pelagomonas calceolata</name>
    <dbReference type="NCBI Taxonomy" id="35677"/>
    <lineage>
        <taxon>Eukaryota</taxon>
        <taxon>Sar</taxon>
        <taxon>Stramenopiles</taxon>
        <taxon>Ochrophyta</taxon>
        <taxon>Pelagophyceae</taxon>
        <taxon>Pelagomonadales</taxon>
        <taxon>Pelagomonadaceae</taxon>
        <taxon>Pelagomonas</taxon>
    </lineage>
</organism>
<sequence>IIAGSLALRAARKIKRGRRLPYVCPPRFRGKFKLSTYQAFLVAIYFILAGAITISVEMKDWPFVERWVPFLYTFWGRGGWYLFWALLVAATRSVGTGWFYQVAGACIFLLALFILLVVPCVIPDYYRLGLTFLCDSRSEREGFLTGPARDTELTDCRDRAEKAEGALDAAEARATKAEAKLKKLEAEMPS</sequence>
<evidence type="ECO:0000256" key="1">
    <source>
        <dbReference type="ARBA" id="ARBA00004141"/>
    </source>
</evidence>
<feature type="non-terminal residue" evidence="7">
    <location>
        <position position="190"/>
    </location>
</feature>
<dbReference type="Proteomes" id="UP000789595">
    <property type="component" value="Unassembled WGS sequence"/>
</dbReference>
<keyword evidence="4 6" id="KW-0472">Membrane</keyword>
<proteinExistence type="predicted"/>
<evidence type="ECO:0000313" key="8">
    <source>
        <dbReference type="Proteomes" id="UP000789595"/>
    </source>
</evidence>
<dbReference type="EMBL" id="CAKKNE010000004">
    <property type="protein sequence ID" value="CAH0374656.1"/>
    <property type="molecule type" value="Genomic_DNA"/>
</dbReference>
<feature type="coiled-coil region" evidence="5">
    <location>
        <begin position="153"/>
        <end position="187"/>
    </location>
</feature>